<keyword evidence="3" id="KW-0408">Iron</keyword>
<evidence type="ECO:0000256" key="1">
    <source>
        <dbReference type="ARBA" id="ARBA00022714"/>
    </source>
</evidence>
<dbReference type="EMBL" id="JAUDJE010000002">
    <property type="protein sequence ID" value="MDM9558071.1"/>
    <property type="molecule type" value="Genomic_DNA"/>
</dbReference>
<dbReference type="Gene3D" id="3.10.20.30">
    <property type="match status" value="1"/>
</dbReference>
<name>A0ABT7VYQ6_9BORD</name>
<organism evidence="6 7">
    <name type="scientific">Bordetella petrii</name>
    <dbReference type="NCBI Taxonomy" id="94624"/>
    <lineage>
        <taxon>Bacteria</taxon>
        <taxon>Pseudomonadati</taxon>
        <taxon>Pseudomonadota</taxon>
        <taxon>Betaproteobacteria</taxon>
        <taxon>Burkholderiales</taxon>
        <taxon>Alcaligenaceae</taxon>
        <taxon>Bordetella</taxon>
    </lineage>
</organism>
<feature type="domain" description="2Fe-2S ferredoxin-type" evidence="5">
    <location>
        <begin position="11"/>
        <end position="87"/>
    </location>
</feature>
<evidence type="ECO:0000256" key="4">
    <source>
        <dbReference type="ARBA" id="ARBA00023014"/>
    </source>
</evidence>
<dbReference type="SUPFAM" id="SSF54292">
    <property type="entry name" value="2Fe-2S ferredoxin-like"/>
    <property type="match status" value="1"/>
</dbReference>
<dbReference type="PROSITE" id="PS51085">
    <property type="entry name" value="2FE2S_FER_2"/>
    <property type="match status" value="1"/>
</dbReference>
<evidence type="ECO:0000313" key="7">
    <source>
        <dbReference type="Proteomes" id="UP001175604"/>
    </source>
</evidence>
<evidence type="ECO:0000313" key="6">
    <source>
        <dbReference type="EMBL" id="MDM9558071.1"/>
    </source>
</evidence>
<keyword evidence="1" id="KW-0001">2Fe-2S</keyword>
<comment type="caution">
    <text evidence="6">The sequence shown here is derived from an EMBL/GenBank/DDBJ whole genome shotgun (WGS) entry which is preliminary data.</text>
</comment>
<dbReference type="InterPro" id="IPR036010">
    <property type="entry name" value="2Fe-2S_ferredoxin-like_sf"/>
</dbReference>
<protein>
    <submittedName>
        <fullName evidence="6">(2Fe-2S)-binding protein</fullName>
    </submittedName>
</protein>
<dbReference type="SUPFAM" id="SSF47741">
    <property type="entry name" value="CO dehydrogenase ISP C-domain like"/>
    <property type="match status" value="1"/>
</dbReference>
<keyword evidence="4" id="KW-0411">Iron-sulfur</keyword>
<dbReference type="Pfam" id="PF01799">
    <property type="entry name" value="Fer2_2"/>
    <property type="match status" value="1"/>
</dbReference>
<evidence type="ECO:0000259" key="5">
    <source>
        <dbReference type="PROSITE" id="PS51085"/>
    </source>
</evidence>
<dbReference type="InterPro" id="IPR002888">
    <property type="entry name" value="2Fe-2S-bd"/>
</dbReference>
<evidence type="ECO:0000256" key="2">
    <source>
        <dbReference type="ARBA" id="ARBA00022723"/>
    </source>
</evidence>
<dbReference type="Proteomes" id="UP001175604">
    <property type="component" value="Unassembled WGS sequence"/>
</dbReference>
<gene>
    <name evidence="6" type="ORF">QUC21_03470</name>
</gene>
<dbReference type="InterPro" id="IPR012675">
    <property type="entry name" value="Beta-grasp_dom_sf"/>
</dbReference>
<reference evidence="6" key="1">
    <citation type="submission" date="2023-06" db="EMBL/GenBank/DDBJ databases">
        <title>full genome analysis of Phenantherene degrader P3.</title>
        <authorList>
            <person name="Akbar A."/>
            <person name="Rahmeh R."/>
            <person name="Kishk M."/>
        </authorList>
    </citation>
    <scope>NUCLEOTIDE SEQUENCE</scope>
    <source>
        <strain evidence="6">P3</strain>
    </source>
</reference>
<sequence length="166" mass="18327">MSQTNDEFPMMRVDFKLNGSPAAVDVEPCEMLIDVLRERLQLTGTKRSCDVQVCGACTVLVDGNPTSSCTTLCADVHDRDVTTIEGLAQGKQLDPVQRAFIAHGALQCGFCTPGMILAVKAMLERYDKPSEETVRHYLRGNICRCTGYVKILEAVMDLIHNPSNYQ</sequence>
<keyword evidence="2" id="KW-0479">Metal-binding</keyword>
<keyword evidence="7" id="KW-1185">Reference proteome</keyword>
<evidence type="ECO:0000256" key="3">
    <source>
        <dbReference type="ARBA" id="ARBA00023004"/>
    </source>
</evidence>
<dbReference type="RefSeq" id="WP_289784345.1">
    <property type="nucleotide sequence ID" value="NZ_JAUDJE010000002.1"/>
</dbReference>
<dbReference type="Gene3D" id="1.10.150.120">
    <property type="entry name" value="[2Fe-2S]-binding domain"/>
    <property type="match status" value="1"/>
</dbReference>
<dbReference type="InterPro" id="IPR051452">
    <property type="entry name" value="Diverse_Oxidoreductases"/>
</dbReference>
<accession>A0ABT7VYQ6</accession>
<dbReference type="PANTHER" id="PTHR44379:SF8">
    <property type="entry name" value="XANTHINE DEHYDROGENASE IRON-SULFUR-BINDING SUBUNIT XDHC-RELATED"/>
    <property type="match status" value="1"/>
</dbReference>
<dbReference type="Pfam" id="PF00111">
    <property type="entry name" value="Fer2"/>
    <property type="match status" value="1"/>
</dbReference>
<proteinExistence type="predicted"/>
<dbReference type="InterPro" id="IPR036884">
    <property type="entry name" value="2Fe-2S-bd_dom_sf"/>
</dbReference>
<dbReference type="InterPro" id="IPR001041">
    <property type="entry name" value="2Fe-2S_ferredoxin-type"/>
</dbReference>
<dbReference type="PANTHER" id="PTHR44379">
    <property type="entry name" value="OXIDOREDUCTASE WITH IRON-SULFUR SUBUNIT"/>
    <property type="match status" value="1"/>
</dbReference>